<evidence type="ECO:0000313" key="2">
    <source>
        <dbReference type="EMBL" id="MBO3794349.1"/>
    </source>
</evidence>
<protein>
    <submittedName>
        <fullName evidence="2">RapH N-terminal domain-containing protein</fullName>
    </submittedName>
</protein>
<evidence type="ECO:0000313" key="3">
    <source>
        <dbReference type="Proteomes" id="UP000665181"/>
    </source>
</evidence>
<evidence type="ECO:0000256" key="1">
    <source>
        <dbReference type="SAM" id="Coils"/>
    </source>
</evidence>
<keyword evidence="1" id="KW-0175">Coiled coil</keyword>
<feature type="coiled-coil region" evidence="1">
    <location>
        <begin position="18"/>
        <end position="45"/>
    </location>
</feature>
<dbReference type="AlphaFoldDB" id="A0A8I1WER0"/>
<dbReference type="Pfam" id="PF18801">
    <property type="entry name" value="RapH_N"/>
    <property type="match status" value="1"/>
</dbReference>
<feature type="coiled-coil region" evidence="1">
    <location>
        <begin position="304"/>
        <end position="364"/>
    </location>
</feature>
<dbReference type="InterPro" id="IPR011990">
    <property type="entry name" value="TPR-like_helical_dom_sf"/>
</dbReference>
<dbReference type="SUPFAM" id="SSF48452">
    <property type="entry name" value="TPR-like"/>
    <property type="match status" value="1"/>
</dbReference>
<proteinExistence type="predicted"/>
<organism evidence="2 3">
    <name type="scientific">Bacillus subtilis</name>
    <dbReference type="NCBI Taxonomy" id="1423"/>
    <lineage>
        <taxon>Bacteria</taxon>
        <taxon>Bacillati</taxon>
        <taxon>Bacillota</taxon>
        <taxon>Bacilli</taxon>
        <taxon>Bacillales</taxon>
        <taxon>Bacillaceae</taxon>
        <taxon>Bacillus</taxon>
    </lineage>
</organism>
<sequence>MGTIAHEVVASTLNELHIAIKKCEIDLAEELLKKAKDSLKHMEEDDKVVIYYQLLESRYKMMLFKSKGKGLPPNDWKVKKHELQGHNIDHLIDYYFYLYEAEYMSYVRNYERAISLLHIAEKKLSNIDSDIEAAEFYMKAASLYALLHQGAVSLGYINQAINIYSQHEDYKRHLATSYVIKAMNYMNLGKFKDSEEYFLAAIKIAKEMKDEFFEAMQYHNISILYSNYDKSQECINAVKKALRCKEWRDSAYYINSIYMIVRERFKIGDRENAMYYLKKGQEDLKFRANKIYEAKINIIYDLYCKEVNEGIDNCRENVQYLEEKGDLDGVVDLSLIVSKYYEKVEHYKEALEFANKAIEAKEKMMKLEGI</sequence>
<comment type="caution">
    <text evidence="2">The sequence shown here is derived from an EMBL/GenBank/DDBJ whole genome shotgun (WGS) entry which is preliminary data.</text>
</comment>
<dbReference type="Gene3D" id="1.25.40.10">
    <property type="entry name" value="Tetratricopeptide repeat domain"/>
    <property type="match status" value="1"/>
</dbReference>
<gene>
    <name evidence="2" type="ORF">J5227_08500</name>
</gene>
<dbReference type="EMBL" id="JAGFPW010000005">
    <property type="protein sequence ID" value="MBO3794349.1"/>
    <property type="molecule type" value="Genomic_DNA"/>
</dbReference>
<name>A0A8I1WER0_BACIU</name>
<dbReference type="RefSeq" id="WP_134983017.1">
    <property type="nucleotide sequence ID" value="NZ_JAGFPW010000005.1"/>
</dbReference>
<reference evidence="2" key="1">
    <citation type="submission" date="2021-03" db="EMBL/GenBank/DDBJ databases">
        <title>Isolation of Bacillus subtilis from fermented food sample.</title>
        <authorList>
            <person name="Lakshmanan V."/>
            <person name="Athira K."/>
            <person name="Rajagopal K."/>
        </authorList>
    </citation>
    <scope>NUCLEOTIDE SEQUENCE</scope>
    <source>
        <strain evidence="2">S1</strain>
    </source>
</reference>
<accession>A0A8I1WER0</accession>
<dbReference type="Proteomes" id="UP000665181">
    <property type="component" value="Unassembled WGS sequence"/>
</dbReference>